<sequence length="369" mass="39542">MASMYESVVKPLLFRLDAERAHELTLRAAALAGRSKTVRGVTRRAFSVEHERLRTNVAGMSLANPLGLAAGFDKNARAIQIMGSMGFGHIEVGSISAFPSTGNPRPRLFRLPKDHAVAVAYGVPNEGAEAIAPRVHRPEHARLGVNLVKTNDVRRPAVEPDVYEDYARSFELLQPRADYVTLNMSCPNSAGDRDFFDELPRVAALLDELSAVAPCVPVFLKLKPIGDAGVLREIVRIADDFPFVAGFAINLPAGKPSELRLSTPPGELAAKPGAVGGPPVETLVNHVLKTLRRTIGPTSRYALTAAGGVTSADAAYRKISLGADLVQLYTGLIYRGPRLVPTILDGLLRRLDAEGHDTVSAAIGTHVDS</sequence>
<evidence type="ECO:0000256" key="3">
    <source>
        <dbReference type="ARBA" id="ARBA00022630"/>
    </source>
</evidence>
<comment type="pathway">
    <text evidence="2">Pyrimidine metabolism; UMP biosynthesis via de novo pathway.</text>
</comment>
<dbReference type="CDD" id="cd04738">
    <property type="entry name" value="DHOD_2_like"/>
    <property type="match status" value="1"/>
</dbReference>
<accession>A0A372GPR0</accession>
<evidence type="ECO:0000256" key="6">
    <source>
        <dbReference type="ARBA" id="ARBA00023002"/>
    </source>
</evidence>
<protein>
    <recommendedName>
        <fullName evidence="8">Dihydroorotate dehydrogenase (quinone)</fullName>
        <ecNumber evidence="8">1.3.5.2</ecNumber>
    </recommendedName>
</protein>
<evidence type="ECO:0000259" key="9">
    <source>
        <dbReference type="Pfam" id="PF01180"/>
    </source>
</evidence>
<evidence type="ECO:0000256" key="5">
    <source>
        <dbReference type="ARBA" id="ARBA00022975"/>
    </source>
</evidence>
<evidence type="ECO:0000313" key="10">
    <source>
        <dbReference type="EMBL" id="RFS87366.1"/>
    </source>
</evidence>
<dbReference type="GO" id="GO:0009220">
    <property type="term" value="P:pyrimidine ribonucleotide biosynthetic process"/>
    <property type="evidence" value="ECO:0007669"/>
    <property type="project" value="UniProtKB-UniRule"/>
</dbReference>
<dbReference type="NCBIfam" id="TIGR01036">
    <property type="entry name" value="pyrD_sub2"/>
    <property type="match status" value="1"/>
</dbReference>
<dbReference type="PANTHER" id="PTHR48109:SF4">
    <property type="entry name" value="DIHYDROOROTATE DEHYDROGENASE (QUINONE), MITOCHONDRIAL"/>
    <property type="match status" value="1"/>
</dbReference>
<dbReference type="GO" id="GO:0006207">
    <property type="term" value="P:'de novo' pyrimidine nucleobase biosynthetic process"/>
    <property type="evidence" value="ECO:0007669"/>
    <property type="project" value="UniProtKB-UniRule"/>
</dbReference>
<dbReference type="AlphaFoldDB" id="A0A372GPR0"/>
<organism evidence="10 11">
    <name type="scientific">Actinomadura spongiicola</name>
    <dbReference type="NCBI Taxonomy" id="2303421"/>
    <lineage>
        <taxon>Bacteria</taxon>
        <taxon>Bacillati</taxon>
        <taxon>Actinomycetota</taxon>
        <taxon>Actinomycetes</taxon>
        <taxon>Streptosporangiales</taxon>
        <taxon>Thermomonosporaceae</taxon>
        <taxon>Actinomadura</taxon>
    </lineage>
</organism>
<dbReference type="GO" id="GO:0005737">
    <property type="term" value="C:cytoplasm"/>
    <property type="evidence" value="ECO:0007669"/>
    <property type="project" value="InterPro"/>
</dbReference>
<name>A0A372GPR0_9ACTN</name>
<reference evidence="10 11" key="1">
    <citation type="submission" date="2018-08" db="EMBL/GenBank/DDBJ databases">
        <title>Actinomadura spongicola sp. nov., isolated from marine sponge Leucetta chagosensis.</title>
        <authorList>
            <person name="Li L."/>
            <person name="Lin H.W."/>
        </authorList>
    </citation>
    <scope>NUCLEOTIDE SEQUENCE [LARGE SCALE GENOMIC DNA]</scope>
    <source>
        <strain evidence="10 11">LHW52907</strain>
    </source>
</reference>
<dbReference type="EMBL" id="QVNQ01000001">
    <property type="protein sequence ID" value="RFS87366.1"/>
    <property type="molecule type" value="Genomic_DNA"/>
</dbReference>
<gene>
    <name evidence="10" type="ORF">D0T12_03810</name>
</gene>
<keyword evidence="6 10" id="KW-0560">Oxidoreductase</keyword>
<evidence type="ECO:0000256" key="8">
    <source>
        <dbReference type="NCBIfam" id="TIGR01036"/>
    </source>
</evidence>
<comment type="caution">
    <text evidence="10">The sequence shown here is derived from an EMBL/GenBank/DDBJ whole genome shotgun (WGS) entry which is preliminary data.</text>
</comment>
<evidence type="ECO:0000256" key="2">
    <source>
        <dbReference type="ARBA" id="ARBA00004725"/>
    </source>
</evidence>
<dbReference type="SUPFAM" id="SSF51395">
    <property type="entry name" value="FMN-linked oxidoreductases"/>
    <property type="match status" value="1"/>
</dbReference>
<dbReference type="NCBIfam" id="NF003652">
    <property type="entry name" value="PRK05286.2-5"/>
    <property type="match status" value="1"/>
</dbReference>
<proteinExistence type="predicted"/>
<dbReference type="Pfam" id="PF01180">
    <property type="entry name" value="DHO_dh"/>
    <property type="match status" value="1"/>
</dbReference>
<dbReference type="Proteomes" id="UP000262882">
    <property type="component" value="Unassembled WGS sequence"/>
</dbReference>
<evidence type="ECO:0000256" key="4">
    <source>
        <dbReference type="ARBA" id="ARBA00022643"/>
    </source>
</evidence>
<dbReference type="InterPro" id="IPR005719">
    <property type="entry name" value="Dihydroorotate_DH_2"/>
</dbReference>
<keyword evidence="3" id="KW-0285">Flavoprotein</keyword>
<comment type="cofactor">
    <cofactor evidence="1">
        <name>FMN</name>
        <dbReference type="ChEBI" id="CHEBI:58210"/>
    </cofactor>
</comment>
<evidence type="ECO:0000256" key="1">
    <source>
        <dbReference type="ARBA" id="ARBA00001917"/>
    </source>
</evidence>
<keyword evidence="4" id="KW-0288">FMN</keyword>
<evidence type="ECO:0000256" key="7">
    <source>
        <dbReference type="ARBA" id="ARBA00023136"/>
    </source>
</evidence>
<dbReference type="EC" id="1.3.5.2" evidence="8"/>
<dbReference type="GO" id="GO:0005886">
    <property type="term" value="C:plasma membrane"/>
    <property type="evidence" value="ECO:0007669"/>
    <property type="project" value="TreeGrafter"/>
</dbReference>
<dbReference type="Gene3D" id="3.20.20.70">
    <property type="entry name" value="Aldolase class I"/>
    <property type="match status" value="1"/>
</dbReference>
<dbReference type="InterPro" id="IPR050074">
    <property type="entry name" value="DHO_dehydrogenase"/>
</dbReference>
<dbReference type="PANTHER" id="PTHR48109">
    <property type="entry name" value="DIHYDROOROTATE DEHYDROGENASE (QUINONE), MITOCHONDRIAL-RELATED"/>
    <property type="match status" value="1"/>
</dbReference>
<keyword evidence="11" id="KW-1185">Reference proteome</keyword>
<dbReference type="GO" id="GO:0106430">
    <property type="term" value="F:dihydroorotate dehydrogenase (quinone) activity"/>
    <property type="evidence" value="ECO:0007669"/>
    <property type="project" value="UniProtKB-EC"/>
</dbReference>
<dbReference type="InterPro" id="IPR013785">
    <property type="entry name" value="Aldolase_TIM"/>
</dbReference>
<keyword evidence="7" id="KW-0472">Membrane</keyword>
<evidence type="ECO:0000313" key="11">
    <source>
        <dbReference type="Proteomes" id="UP000262882"/>
    </source>
</evidence>
<dbReference type="InterPro" id="IPR005720">
    <property type="entry name" value="Dihydroorotate_DH_cat"/>
</dbReference>
<feature type="domain" description="Dihydroorotate dehydrogenase catalytic" evidence="9">
    <location>
        <begin position="53"/>
        <end position="351"/>
    </location>
</feature>
<keyword evidence="5" id="KW-0665">Pyrimidine biosynthesis</keyword>